<dbReference type="RefSeq" id="WP_087370812.1">
    <property type="nucleotide sequence ID" value="NZ_NFKK01000003.1"/>
</dbReference>
<evidence type="ECO:0000256" key="10">
    <source>
        <dbReference type="SAM" id="Coils"/>
    </source>
</evidence>
<dbReference type="Gene3D" id="3.40.50.300">
    <property type="entry name" value="P-loop containing nucleotide triphosphate hydrolases"/>
    <property type="match status" value="2"/>
</dbReference>
<keyword evidence="4" id="KW-0547">Nucleotide-binding</keyword>
<dbReference type="GO" id="GO:0043590">
    <property type="term" value="C:bacterial nucleoid"/>
    <property type="evidence" value="ECO:0007669"/>
    <property type="project" value="TreeGrafter"/>
</dbReference>
<evidence type="ECO:0000259" key="11">
    <source>
        <dbReference type="Pfam" id="PF02463"/>
    </source>
</evidence>
<dbReference type="GO" id="GO:0006310">
    <property type="term" value="P:DNA recombination"/>
    <property type="evidence" value="ECO:0007669"/>
    <property type="project" value="InterPro"/>
</dbReference>
<evidence type="ECO:0000256" key="8">
    <source>
        <dbReference type="ARBA" id="ARBA00033408"/>
    </source>
</evidence>
<keyword evidence="7 9" id="KW-0234">DNA repair</keyword>
<dbReference type="NCBIfam" id="TIGR00634">
    <property type="entry name" value="recN"/>
    <property type="match status" value="1"/>
</dbReference>
<dbReference type="SUPFAM" id="SSF52540">
    <property type="entry name" value="P-loop containing nucleoside triphosphate hydrolases"/>
    <property type="match status" value="1"/>
</dbReference>
<protein>
    <recommendedName>
        <fullName evidence="3 9">DNA repair protein RecN</fullName>
    </recommendedName>
    <alternativeName>
        <fullName evidence="8 9">Recombination protein N</fullName>
    </alternativeName>
</protein>
<organism evidence="12 13">
    <name type="scientific">Butyricicoccus pullicaecorum</name>
    <dbReference type="NCBI Taxonomy" id="501571"/>
    <lineage>
        <taxon>Bacteria</taxon>
        <taxon>Bacillati</taxon>
        <taxon>Bacillota</taxon>
        <taxon>Clostridia</taxon>
        <taxon>Eubacteriales</taxon>
        <taxon>Butyricicoccaceae</taxon>
        <taxon>Butyricicoccus</taxon>
    </lineage>
</organism>
<keyword evidence="10" id="KW-0175">Coiled coil</keyword>
<reference evidence="13" key="1">
    <citation type="submission" date="2017-04" db="EMBL/GenBank/DDBJ databases">
        <title>Function of individual gut microbiota members based on whole genome sequencing of pure cultures obtained from chicken caecum.</title>
        <authorList>
            <person name="Medvecky M."/>
            <person name="Cejkova D."/>
            <person name="Polansky O."/>
            <person name="Karasova D."/>
            <person name="Kubasova T."/>
            <person name="Cizek A."/>
            <person name="Rychlik I."/>
        </authorList>
    </citation>
    <scope>NUCLEOTIDE SEQUENCE [LARGE SCALE GENOMIC DNA]</scope>
    <source>
        <strain evidence="13">An180</strain>
    </source>
</reference>
<dbReference type="PANTHER" id="PTHR11059:SF0">
    <property type="entry name" value="DNA REPAIR PROTEIN RECN"/>
    <property type="match status" value="1"/>
</dbReference>
<evidence type="ECO:0000256" key="2">
    <source>
        <dbReference type="ARBA" id="ARBA00009441"/>
    </source>
</evidence>
<feature type="coiled-coil region" evidence="10">
    <location>
        <begin position="336"/>
        <end position="392"/>
    </location>
</feature>
<keyword evidence="6" id="KW-0067">ATP-binding</keyword>
<evidence type="ECO:0000313" key="12">
    <source>
        <dbReference type="EMBL" id="OUP53640.1"/>
    </source>
</evidence>
<accession>A0A1Y4LCP7</accession>
<dbReference type="GO" id="GO:0005524">
    <property type="term" value="F:ATP binding"/>
    <property type="evidence" value="ECO:0007669"/>
    <property type="project" value="UniProtKB-KW"/>
</dbReference>
<dbReference type="FunFam" id="3.40.50.300:FF:000319">
    <property type="entry name" value="DNA repair protein RecN"/>
    <property type="match status" value="1"/>
</dbReference>
<comment type="similarity">
    <text evidence="2 9">Belongs to the RecN family.</text>
</comment>
<dbReference type="Proteomes" id="UP000195897">
    <property type="component" value="Unassembled WGS sequence"/>
</dbReference>
<dbReference type="GO" id="GO:0009432">
    <property type="term" value="P:SOS response"/>
    <property type="evidence" value="ECO:0007669"/>
    <property type="project" value="TreeGrafter"/>
</dbReference>
<keyword evidence="5 9" id="KW-0227">DNA damage</keyword>
<comment type="caution">
    <text evidence="12">The sequence shown here is derived from an EMBL/GenBank/DDBJ whole genome shotgun (WGS) entry which is preliminary data.</text>
</comment>
<evidence type="ECO:0000256" key="7">
    <source>
        <dbReference type="ARBA" id="ARBA00023204"/>
    </source>
</evidence>
<evidence type="ECO:0000313" key="13">
    <source>
        <dbReference type="Proteomes" id="UP000195897"/>
    </source>
</evidence>
<gene>
    <name evidence="12" type="ORF">B5F17_03385</name>
</gene>
<comment type="function">
    <text evidence="1 9">May be involved in recombinational repair of damaged DNA.</text>
</comment>
<evidence type="ECO:0000256" key="1">
    <source>
        <dbReference type="ARBA" id="ARBA00003618"/>
    </source>
</evidence>
<feature type="domain" description="RecF/RecN/SMC N-terminal" evidence="11">
    <location>
        <begin position="2"/>
        <end position="505"/>
    </location>
</feature>
<dbReference type="InterPro" id="IPR003395">
    <property type="entry name" value="RecF/RecN/SMC_N"/>
</dbReference>
<evidence type="ECO:0000256" key="6">
    <source>
        <dbReference type="ARBA" id="ARBA00022840"/>
    </source>
</evidence>
<sequence>MLSLLHIENIAVIEQADIEFSDGLTVLSGETGAGKSIIIDSMGAILGRRTSRDLVRAGASKGFVSAIFNDLPQELTEKLQEYGLDGEEPDSVHIQRQLSADGKTVCRVNMKPVSVSVLRELSPYLINIHGQHDGQKLMDDDYHIEFLDSFAEVGSILAEYQPLYHKLLAMKRQINELERSEHDRLERIDLLSFHLEEIEEADLTDGEEETLTERKHFFDNAGRLARALAEARDALDDEDSGVCTLMEQASNTLLDVGDVSDGLKNIADKAEELKYLVCDLRDAIAEEQGRIEFSPSEQELVESRLDEIYRLEQKYGATIGEVLAYAASCRAELETLQSADERRDALRVEYRQLLSQAKELAQELSRCRKDAAARLEERIVAELSELDMAKVRLAVQVETGTKLTIRGLDTVSFLISVNPGEDLKPLSKVASGGELSRVMLAMKNVLTAREPVGTLIFDEIDTGVSGRAAQKIAKKLKQIGAQKQTLCVTHLPQIAAMGDHHLLISKSVEGERTYTSVVPIADGQRVDEIARMLAGEEITENTRTNAQELLAHAEALKKGTA</sequence>
<dbReference type="Pfam" id="PF02463">
    <property type="entry name" value="SMC_N"/>
    <property type="match status" value="1"/>
</dbReference>
<dbReference type="InterPro" id="IPR027417">
    <property type="entry name" value="P-loop_NTPase"/>
</dbReference>
<dbReference type="PANTHER" id="PTHR11059">
    <property type="entry name" value="DNA REPAIR PROTEIN RECN"/>
    <property type="match status" value="1"/>
</dbReference>
<dbReference type="EMBL" id="NFKK01000003">
    <property type="protein sequence ID" value="OUP53640.1"/>
    <property type="molecule type" value="Genomic_DNA"/>
</dbReference>
<dbReference type="AlphaFoldDB" id="A0A1Y4LCP7"/>
<dbReference type="PIRSF" id="PIRSF003128">
    <property type="entry name" value="RecN"/>
    <property type="match status" value="1"/>
</dbReference>
<dbReference type="GO" id="GO:0006281">
    <property type="term" value="P:DNA repair"/>
    <property type="evidence" value="ECO:0007669"/>
    <property type="project" value="UniProtKB-KW"/>
</dbReference>
<evidence type="ECO:0000256" key="3">
    <source>
        <dbReference type="ARBA" id="ARBA00021315"/>
    </source>
</evidence>
<dbReference type="FunFam" id="3.40.50.300:FF:000356">
    <property type="entry name" value="DNA repair protein RecN"/>
    <property type="match status" value="1"/>
</dbReference>
<evidence type="ECO:0000256" key="5">
    <source>
        <dbReference type="ARBA" id="ARBA00022763"/>
    </source>
</evidence>
<dbReference type="InterPro" id="IPR004604">
    <property type="entry name" value="DNA_recomb/repair_RecN"/>
</dbReference>
<proteinExistence type="inferred from homology"/>
<evidence type="ECO:0000256" key="4">
    <source>
        <dbReference type="ARBA" id="ARBA00022741"/>
    </source>
</evidence>
<dbReference type="CDD" id="cd03241">
    <property type="entry name" value="ABC_RecN"/>
    <property type="match status" value="2"/>
</dbReference>
<evidence type="ECO:0000256" key="9">
    <source>
        <dbReference type="PIRNR" id="PIRNR003128"/>
    </source>
</evidence>
<name>A0A1Y4LCP7_9FIRM</name>